<sequence length="76" mass="9069">MSIRYTCRHCEVEMGKIPFESVKETVLLLQKIDTGEEERFLTYEKDGALTVRSICEQCEQSLQRFPDYYTLNKWLQ</sequence>
<dbReference type="InterPro" id="IPR020115">
    <property type="entry name" value="Fin"/>
</dbReference>
<accession>A0A3P5WGJ7</accession>
<dbReference type="OrthoDB" id="2084556at2"/>
<dbReference type="RefSeq" id="WP_124068624.1">
    <property type="nucleotide sequence ID" value="NZ_CBCRXF010000016.1"/>
</dbReference>
<keyword evidence="2" id="KW-1185">Reference proteome</keyword>
<evidence type="ECO:0000313" key="1">
    <source>
        <dbReference type="EMBL" id="VDC18893.1"/>
    </source>
</evidence>
<protein>
    <recommendedName>
        <fullName evidence="3">Anti-sigma-F factor Fin</fullName>
    </recommendedName>
</protein>
<reference evidence="1 2" key="1">
    <citation type="submission" date="2018-11" db="EMBL/GenBank/DDBJ databases">
        <authorList>
            <person name="Criscuolo A."/>
        </authorList>
    </citation>
    <scope>NUCLEOTIDE SEQUENCE [LARGE SCALE GENOMIC DNA]</scope>
    <source>
        <strain evidence="1">ATB-66</strain>
    </source>
</reference>
<organism evidence="1 2">
    <name type="scientific">Filibacter tadaridae</name>
    <dbReference type="NCBI Taxonomy" id="2483811"/>
    <lineage>
        <taxon>Bacteria</taxon>
        <taxon>Bacillati</taxon>
        <taxon>Bacillota</taxon>
        <taxon>Bacilli</taxon>
        <taxon>Bacillales</taxon>
        <taxon>Caryophanaceae</taxon>
        <taxon>Filibacter</taxon>
    </lineage>
</organism>
<dbReference type="GO" id="GO:0010468">
    <property type="term" value="P:regulation of gene expression"/>
    <property type="evidence" value="ECO:0007669"/>
    <property type="project" value="InterPro"/>
</dbReference>
<evidence type="ECO:0008006" key="3">
    <source>
        <dbReference type="Google" id="ProtNLM"/>
    </source>
</evidence>
<dbReference type="Pfam" id="PF10955">
    <property type="entry name" value="Fin"/>
    <property type="match status" value="1"/>
</dbReference>
<proteinExistence type="predicted"/>
<dbReference type="AlphaFoldDB" id="A0A3P5WGJ7"/>
<dbReference type="Proteomes" id="UP000270468">
    <property type="component" value="Unassembled WGS sequence"/>
</dbReference>
<evidence type="ECO:0000313" key="2">
    <source>
        <dbReference type="Proteomes" id="UP000270468"/>
    </source>
</evidence>
<name>A0A3P5WGJ7_9BACL</name>
<gene>
    <name evidence="1" type="ORF">FILTAD_00177</name>
</gene>
<dbReference type="EMBL" id="UXAV01000014">
    <property type="protein sequence ID" value="VDC18893.1"/>
    <property type="molecule type" value="Genomic_DNA"/>
</dbReference>